<evidence type="ECO:0000313" key="3">
    <source>
        <dbReference type="EMBL" id="ALS79154.1"/>
    </source>
</evidence>
<name>A0ABM5WXT3_9BACL</name>
<dbReference type="SUPFAM" id="SSF52058">
    <property type="entry name" value="L domain-like"/>
    <property type="match status" value="1"/>
</dbReference>
<dbReference type="InterPro" id="IPR032675">
    <property type="entry name" value="LRR_dom_sf"/>
</dbReference>
<keyword evidence="1" id="KW-0433">Leucine-rich repeat</keyword>
<sequence length="412" mass="47319">MEKGKLRIRNDEDGITVLIGKHNVQESIQYIQTNHIKSVQITYYYEEAQIDFLSECPSIESLSLQGPNVKNLNGLYHLKSLKDLSIDDAVSSSTIDFSQLTTLEEIYGTLPPKAAGIGNLINLKKIQIWGYKPKGKDLKEFSDMKALEDLELISSNITSLEGIQGLKKLNSLGLFRMRALTDIEAIQHLSKNLISLEIEAAKNIEDFLPIEKALSLVHLALNNCGAIPSIRFIKHLPHLSSMRFWDSTVKDGDVSPCIELEHVYFTNKKHYSHRLIEGPRLNDRPTFKEKFLPEDTEPVFQNANQVEHTLPTQEWRIRMNDGDDQFTEENIMATETVLQDYRVVLSNLNNPSEKEIIKKVKKTVLRLNALNEKYDFFIETMEREELCDLLLENAQQAGLETDEDITEEWREW</sequence>
<gene>
    <name evidence="3" type="ORF">AUO94_10975</name>
</gene>
<dbReference type="InterPro" id="IPR050836">
    <property type="entry name" value="SDS22/Internalin_LRR"/>
</dbReference>
<evidence type="ECO:0008006" key="5">
    <source>
        <dbReference type="Google" id="ProtNLM"/>
    </source>
</evidence>
<evidence type="ECO:0000256" key="2">
    <source>
        <dbReference type="ARBA" id="ARBA00022737"/>
    </source>
</evidence>
<dbReference type="Proteomes" id="UP000065533">
    <property type="component" value="Chromosome"/>
</dbReference>
<dbReference type="RefSeq" id="WP_058385808.1">
    <property type="nucleotide sequence ID" value="NZ_CP013661.2"/>
</dbReference>
<dbReference type="EMBL" id="CP013661">
    <property type="protein sequence ID" value="ALS79154.1"/>
    <property type="molecule type" value="Genomic_DNA"/>
</dbReference>
<protein>
    <recommendedName>
        <fullName evidence="5">Leucine-rich repeat domain-containing protein</fullName>
    </recommendedName>
</protein>
<evidence type="ECO:0000256" key="1">
    <source>
        <dbReference type="ARBA" id="ARBA00022614"/>
    </source>
</evidence>
<accession>A0ABM5WXT3</accession>
<dbReference type="PANTHER" id="PTHR46652:SF3">
    <property type="entry name" value="LEUCINE-RICH REPEAT-CONTAINING PROTEIN 9"/>
    <property type="match status" value="1"/>
</dbReference>
<proteinExistence type="predicted"/>
<reference evidence="3" key="1">
    <citation type="submission" date="2016-01" db="EMBL/GenBank/DDBJ databases">
        <title>Complete genome of Planococcus kocurri type strain.</title>
        <authorList>
            <person name="See-Too W.S."/>
        </authorList>
    </citation>
    <scope>NUCLEOTIDE SEQUENCE [LARGE SCALE GENOMIC DNA]</scope>
    <source>
        <strain evidence="3">ATCC 43650</strain>
    </source>
</reference>
<keyword evidence="2" id="KW-0677">Repeat</keyword>
<organism evidence="3 4">
    <name type="scientific">Planococcus kocurii</name>
    <dbReference type="NCBI Taxonomy" id="1374"/>
    <lineage>
        <taxon>Bacteria</taxon>
        <taxon>Bacillati</taxon>
        <taxon>Bacillota</taxon>
        <taxon>Bacilli</taxon>
        <taxon>Bacillales</taxon>
        <taxon>Caryophanaceae</taxon>
        <taxon>Planococcus</taxon>
    </lineage>
</organism>
<dbReference type="PANTHER" id="PTHR46652">
    <property type="entry name" value="LEUCINE-RICH REPEAT AND IQ DOMAIN-CONTAINING PROTEIN 1-RELATED"/>
    <property type="match status" value="1"/>
</dbReference>
<dbReference type="Gene3D" id="3.80.10.10">
    <property type="entry name" value="Ribonuclease Inhibitor"/>
    <property type="match status" value="2"/>
</dbReference>
<evidence type="ECO:0000313" key="4">
    <source>
        <dbReference type="Proteomes" id="UP000065533"/>
    </source>
</evidence>
<keyword evidence="4" id="KW-1185">Reference proteome</keyword>